<dbReference type="EC" id="2.1.1.195" evidence="5"/>
<organism evidence="6 7">
    <name type="scientific">Thermosipho japonicus</name>
    <dbReference type="NCBI Taxonomy" id="90323"/>
    <lineage>
        <taxon>Bacteria</taxon>
        <taxon>Thermotogati</taxon>
        <taxon>Thermotogota</taxon>
        <taxon>Thermotogae</taxon>
        <taxon>Thermotogales</taxon>
        <taxon>Fervidobacteriaceae</taxon>
        <taxon>Thermosipho</taxon>
    </lineage>
</organism>
<dbReference type="InterPro" id="IPR002748">
    <property type="entry name" value="CbiD"/>
</dbReference>
<comment type="similarity">
    <text evidence="5">Belongs to the CbiD family.</text>
</comment>
<dbReference type="AlphaFoldDB" id="A0A841GTY4"/>
<evidence type="ECO:0000256" key="3">
    <source>
        <dbReference type="ARBA" id="ARBA00022679"/>
    </source>
</evidence>
<dbReference type="UniPathway" id="UPA00148">
    <property type="reaction ID" value="UER00227"/>
</dbReference>
<dbReference type="GO" id="GO:0019251">
    <property type="term" value="P:anaerobic cobalamin biosynthetic process"/>
    <property type="evidence" value="ECO:0007669"/>
    <property type="project" value="UniProtKB-UniRule"/>
</dbReference>
<evidence type="ECO:0000313" key="7">
    <source>
        <dbReference type="Proteomes" id="UP000555828"/>
    </source>
</evidence>
<dbReference type="HAMAP" id="MF_00787">
    <property type="entry name" value="CbiD"/>
    <property type="match status" value="1"/>
</dbReference>
<dbReference type="PIRSF" id="PIRSF026782">
    <property type="entry name" value="CbiD"/>
    <property type="match status" value="1"/>
</dbReference>
<evidence type="ECO:0000313" key="6">
    <source>
        <dbReference type="EMBL" id="MBB6063398.1"/>
    </source>
</evidence>
<keyword evidence="3 5" id="KW-0808">Transferase</keyword>
<keyword evidence="7" id="KW-1185">Reference proteome</keyword>
<accession>A0A841GTY4</accession>
<dbReference type="Proteomes" id="UP000555828">
    <property type="component" value="Unassembled WGS sequence"/>
</dbReference>
<keyword evidence="1 5" id="KW-0169">Cobalamin biosynthesis</keyword>
<keyword evidence="2 5" id="KW-0489">Methyltransferase</keyword>
<dbReference type="RefSeq" id="WP_184619971.1">
    <property type="nucleotide sequence ID" value="NZ_JACHEX010000007.1"/>
</dbReference>
<dbReference type="PANTHER" id="PTHR35863:SF1">
    <property type="entry name" value="COBALT-PRECORRIN-5B C(1)-METHYLTRANSFERASE"/>
    <property type="match status" value="1"/>
</dbReference>
<comment type="pathway">
    <text evidence="5">Cofactor biosynthesis; adenosylcobalamin biosynthesis; cob(II)yrinate a,c-diamide from sirohydrochlorin (anaerobic route): step 6/10.</text>
</comment>
<dbReference type="InterPro" id="IPR036074">
    <property type="entry name" value="CbiD_sf"/>
</dbReference>
<reference evidence="6 7" key="1">
    <citation type="submission" date="2020-08" db="EMBL/GenBank/DDBJ databases">
        <title>Genomic Encyclopedia of Type Strains, Phase IV (KMG-IV): sequencing the most valuable type-strain genomes for metagenomic binning, comparative biology and taxonomic classification.</title>
        <authorList>
            <person name="Goeker M."/>
        </authorList>
    </citation>
    <scope>NUCLEOTIDE SEQUENCE [LARGE SCALE GENOMIC DNA]</scope>
    <source>
        <strain evidence="6 7">DSM 13481</strain>
    </source>
</reference>
<proteinExistence type="inferred from homology"/>
<dbReference type="PANTHER" id="PTHR35863">
    <property type="entry name" value="COBALT-PRECORRIN-5B C(1)-METHYLTRANSFERASE"/>
    <property type="match status" value="1"/>
</dbReference>
<protein>
    <recommendedName>
        <fullName evidence="5">Cobalt-precorrin-5B C(1)-methyltransferase</fullName>
        <ecNumber evidence="5">2.1.1.195</ecNumber>
    </recommendedName>
    <alternativeName>
        <fullName evidence="5">Cobalt-precorrin-6A synthase</fullName>
    </alternativeName>
</protein>
<dbReference type="Pfam" id="PF01888">
    <property type="entry name" value="CbiD"/>
    <property type="match status" value="1"/>
</dbReference>
<gene>
    <name evidence="5" type="primary">cbiD</name>
    <name evidence="6" type="ORF">HNP65_001869</name>
</gene>
<dbReference type="SUPFAM" id="SSF111342">
    <property type="entry name" value="CbiD-like"/>
    <property type="match status" value="1"/>
</dbReference>
<keyword evidence="4 5" id="KW-0949">S-adenosyl-L-methionine</keyword>
<evidence type="ECO:0000256" key="1">
    <source>
        <dbReference type="ARBA" id="ARBA00022573"/>
    </source>
</evidence>
<dbReference type="GO" id="GO:0008168">
    <property type="term" value="F:methyltransferase activity"/>
    <property type="evidence" value="ECO:0007669"/>
    <property type="project" value="UniProtKB-UniRule"/>
</dbReference>
<evidence type="ECO:0000256" key="5">
    <source>
        <dbReference type="HAMAP-Rule" id="MF_00787"/>
    </source>
</evidence>
<comment type="function">
    <text evidence="5">Catalyzes the methylation of C-1 in cobalt-precorrin-5B to form cobalt-precorrin-6A.</text>
</comment>
<dbReference type="EMBL" id="JACHEX010000007">
    <property type="protein sequence ID" value="MBB6063398.1"/>
    <property type="molecule type" value="Genomic_DNA"/>
</dbReference>
<dbReference type="GO" id="GO:0032259">
    <property type="term" value="P:methylation"/>
    <property type="evidence" value="ECO:0007669"/>
    <property type="project" value="UniProtKB-KW"/>
</dbReference>
<dbReference type="NCBIfam" id="TIGR00312">
    <property type="entry name" value="cbiD"/>
    <property type="match status" value="1"/>
</dbReference>
<sequence length="352" mass="39038">MKKELRYGYTTGSCATAAAKAATYMLFYDEVLKSVKIDLPIGKEIELDIFYIERKEGEVICGVRKDAGDDPDVTHNMIIYAKAEKSKEFLITGGEGIGIVTKKGLPLQVGDYAINPVPRKMIESEVKKVLPWGKNVKITIFAPEGKYIAKRTLNPKLGIIGGISILGTTGIVEPLSDEAYKKTIDLEISMASSESNEICLVFGNYGKNFTNLSSKMPLVTMGNYVGFALESACRNKIKRVYLVGQIGKMIKIAGGIFNTYSRIADARNEIFTAYLSLYGIDRGILEKVMNANTTEEILDLIEGKVGKDFFENLALRIKEKCIQYVKGCLEVEVEIFSLKKGHLAKTWSDFIK</sequence>
<comment type="caution">
    <text evidence="6">The sequence shown here is derived from an EMBL/GenBank/DDBJ whole genome shotgun (WGS) entry which is preliminary data.</text>
</comment>
<comment type="catalytic activity">
    <reaction evidence="5">
        <text>Co-precorrin-5B + S-adenosyl-L-methionine = Co-precorrin-6A + S-adenosyl-L-homocysteine</text>
        <dbReference type="Rhea" id="RHEA:26285"/>
        <dbReference type="ChEBI" id="CHEBI:57856"/>
        <dbReference type="ChEBI" id="CHEBI:59789"/>
        <dbReference type="ChEBI" id="CHEBI:60063"/>
        <dbReference type="ChEBI" id="CHEBI:60064"/>
        <dbReference type="EC" id="2.1.1.195"/>
    </reaction>
</comment>
<evidence type="ECO:0000256" key="2">
    <source>
        <dbReference type="ARBA" id="ARBA00022603"/>
    </source>
</evidence>
<evidence type="ECO:0000256" key="4">
    <source>
        <dbReference type="ARBA" id="ARBA00022691"/>
    </source>
</evidence>
<name>A0A841GTY4_9BACT</name>
<dbReference type="Gene3D" id="3.30.2110.10">
    <property type="entry name" value="CbiD-like"/>
    <property type="match status" value="1"/>
</dbReference>